<proteinExistence type="predicted"/>
<dbReference type="CDD" id="cd02440">
    <property type="entry name" value="AdoMet_MTases"/>
    <property type="match status" value="1"/>
</dbReference>
<sequence length="240" mass="26370">MAYEDSRLVDLYDIDNPDGPDHDFYRSLADEIGASSIVDLGCGTGMLTVSLARAGRDVIGVDPSEAMLTFAHARPGGDRVDWIKGDSTAIPSADFDYAVMTGNVAQHLGQEEWSRALGDLRRGMRAGGTLAFESRNPLVRAWESWSSPERSTRTTPHGPLVEWMAADEIAPGTVRIQAFNLFLETGETIVEDFELEFRELDAIRADLESASFAVEAVYGDWKRTPFQDDAGMMVFVATAR</sequence>
<evidence type="ECO:0000313" key="6">
    <source>
        <dbReference type="Proteomes" id="UP000037737"/>
    </source>
</evidence>
<dbReference type="Pfam" id="PF13649">
    <property type="entry name" value="Methyltransf_25"/>
    <property type="match status" value="1"/>
</dbReference>
<evidence type="ECO:0000259" key="4">
    <source>
        <dbReference type="Pfam" id="PF13649"/>
    </source>
</evidence>
<dbReference type="InterPro" id="IPR029063">
    <property type="entry name" value="SAM-dependent_MTases_sf"/>
</dbReference>
<dbReference type="KEGG" id="mcw:A8L33_01140"/>
<comment type="caution">
    <text evidence="5">The sequence shown here is derived from an EMBL/GenBank/DDBJ whole genome shotgun (WGS) entry which is preliminary data.</text>
</comment>
<evidence type="ECO:0000313" key="5">
    <source>
        <dbReference type="EMBL" id="KOS09878.1"/>
    </source>
</evidence>
<reference evidence="5" key="1">
    <citation type="submission" date="2015-04" db="EMBL/GenBank/DDBJ databases">
        <title>Complete genome sequence of Microbacterium chocolatum SIT 101, a bacterium enantioselectively hydrolyzing mesomeric diesters.</title>
        <authorList>
            <person name="Li X."/>
            <person name="Xu Y."/>
        </authorList>
    </citation>
    <scope>NUCLEOTIDE SEQUENCE [LARGE SCALE GENOMIC DNA]</scope>
    <source>
        <strain evidence="5">SIT 101</strain>
    </source>
</reference>
<dbReference type="SUPFAM" id="SSF53335">
    <property type="entry name" value="S-adenosyl-L-methionine-dependent methyltransferases"/>
    <property type="match status" value="1"/>
</dbReference>
<feature type="domain" description="Methyltransferase" evidence="4">
    <location>
        <begin position="37"/>
        <end position="128"/>
    </location>
</feature>
<dbReference type="AlphaFoldDB" id="A0A0M8MEL1"/>
<gene>
    <name evidence="5" type="ORF">XI38_13385</name>
</gene>
<dbReference type="Proteomes" id="UP000037737">
    <property type="component" value="Unassembled WGS sequence"/>
</dbReference>
<evidence type="ECO:0000256" key="1">
    <source>
        <dbReference type="ARBA" id="ARBA00022603"/>
    </source>
</evidence>
<dbReference type="PANTHER" id="PTHR43464:SF19">
    <property type="entry name" value="UBIQUINONE BIOSYNTHESIS O-METHYLTRANSFERASE, MITOCHONDRIAL"/>
    <property type="match status" value="1"/>
</dbReference>
<keyword evidence="6" id="KW-1185">Reference proteome</keyword>
<dbReference type="PATRIC" id="fig|84292.3.peg.2721"/>
<dbReference type="PANTHER" id="PTHR43464">
    <property type="entry name" value="METHYLTRANSFERASE"/>
    <property type="match status" value="1"/>
</dbReference>
<dbReference type="GO" id="GO:0008168">
    <property type="term" value="F:methyltransferase activity"/>
    <property type="evidence" value="ECO:0007669"/>
    <property type="project" value="UniProtKB-KW"/>
</dbReference>
<dbReference type="Gene3D" id="3.40.50.150">
    <property type="entry name" value="Vaccinia Virus protein VP39"/>
    <property type="match status" value="1"/>
</dbReference>
<organism evidence="5 6">
    <name type="scientific">Microbacterium aurantiacum</name>
    <dbReference type="NCBI Taxonomy" id="162393"/>
    <lineage>
        <taxon>Bacteria</taxon>
        <taxon>Bacillati</taxon>
        <taxon>Actinomycetota</taxon>
        <taxon>Actinomycetes</taxon>
        <taxon>Micrococcales</taxon>
        <taxon>Microbacteriaceae</taxon>
        <taxon>Microbacterium</taxon>
    </lineage>
</organism>
<dbReference type="OrthoDB" id="9805171at2"/>
<accession>A0A0M8MEL1</accession>
<protein>
    <submittedName>
        <fullName evidence="5">Methyltransferase type 12</fullName>
    </submittedName>
</protein>
<dbReference type="GO" id="GO:0032259">
    <property type="term" value="P:methylation"/>
    <property type="evidence" value="ECO:0007669"/>
    <property type="project" value="UniProtKB-KW"/>
</dbReference>
<evidence type="ECO:0000256" key="2">
    <source>
        <dbReference type="ARBA" id="ARBA00022679"/>
    </source>
</evidence>
<dbReference type="InterPro" id="IPR041698">
    <property type="entry name" value="Methyltransf_25"/>
</dbReference>
<keyword evidence="1 5" id="KW-0489">Methyltransferase</keyword>
<keyword evidence="3" id="KW-0949">S-adenosyl-L-methionine</keyword>
<dbReference type="EMBL" id="LAVO01000015">
    <property type="protein sequence ID" value="KOS09878.1"/>
    <property type="molecule type" value="Genomic_DNA"/>
</dbReference>
<name>A0A0M8MEL1_9MICO</name>
<keyword evidence="2" id="KW-0808">Transferase</keyword>
<evidence type="ECO:0000256" key="3">
    <source>
        <dbReference type="ARBA" id="ARBA00022691"/>
    </source>
</evidence>